<dbReference type="InterPro" id="IPR017871">
    <property type="entry name" value="ABC_transporter-like_CS"/>
</dbReference>
<protein>
    <submittedName>
        <fullName evidence="4">Iron complex transport system ATP-binding protein</fullName>
    </submittedName>
</protein>
<gene>
    <name evidence="4" type="ORF">SAMN05444389_11115</name>
</gene>
<dbReference type="SUPFAM" id="SSF52540">
    <property type="entry name" value="P-loop containing nucleoside triphosphate hydrolases"/>
    <property type="match status" value="1"/>
</dbReference>
<feature type="domain" description="ABC transporter" evidence="3">
    <location>
        <begin position="4"/>
        <end position="228"/>
    </location>
</feature>
<accession>A0A1M7J9N2</accession>
<dbReference type="OrthoDB" id="9805601at2"/>
<dbReference type="PROSITE" id="PS50893">
    <property type="entry name" value="ABC_TRANSPORTER_2"/>
    <property type="match status" value="1"/>
</dbReference>
<dbReference type="GO" id="GO:0016887">
    <property type="term" value="F:ATP hydrolysis activity"/>
    <property type="evidence" value="ECO:0007669"/>
    <property type="project" value="InterPro"/>
</dbReference>
<dbReference type="GO" id="GO:0005524">
    <property type="term" value="F:ATP binding"/>
    <property type="evidence" value="ECO:0007669"/>
    <property type="project" value="UniProtKB-KW"/>
</dbReference>
<dbReference type="Gene3D" id="3.40.50.300">
    <property type="entry name" value="P-loop containing nucleotide triphosphate hydrolases"/>
    <property type="match status" value="1"/>
</dbReference>
<reference evidence="5" key="1">
    <citation type="submission" date="2016-11" db="EMBL/GenBank/DDBJ databases">
        <authorList>
            <person name="Varghese N."/>
            <person name="Submissions S."/>
        </authorList>
    </citation>
    <scope>NUCLEOTIDE SEQUENCE [LARGE SCALE GENOMIC DNA]</scope>
    <source>
        <strain evidence="5">DSM 6637</strain>
    </source>
</reference>
<sequence>MSLLTLQKLTVARHGRAVLNGIDLTVTGGEFIGLLGPNGAGKTTLLRAALGLLAHGGHSSLAALPAGERARRAAFMAQGRDIAWPLPVERLVALGRTPHGRSPADAPAVERAIAALGLEPLRHRPATELSGGEQARALIARMLAQETPLLVADEPVAGLDPAAQIKVMQVFAGIAGQGRAVLASLHDLGMAARHCTRLILMDGGRIAADGPPEQVLHAGNLARVFGITAWFAATPQGPVFQPLDILTKELP</sequence>
<dbReference type="PANTHER" id="PTHR42794">
    <property type="entry name" value="HEMIN IMPORT ATP-BINDING PROTEIN HMUV"/>
    <property type="match status" value="1"/>
</dbReference>
<evidence type="ECO:0000259" key="3">
    <source>
        <dbReference type="PROSITE" id="PS50893"/>
    </source>
</evidence>
<name>A0A1M7J9N2_9RHOB</name>
<dbReference type="SMART" id="SM00382">
    <property type="entry name" value="AAA"/>
    <property type="match status" value="1"/>
</dbReference>
<evidence type="ECO:0000256" key="2">
    <source>
        <dbReference type="ARBA" id="ARBA00022840"/>
    </source>
</evidence>
<evidence type="ECO:0000256" key="1">
    <source>
        <dbReference type="ARBA" id="ARBA00022741"/>
    </source>
</evidence>
<dbReference type="InterPro" id="IPR003439">
    <property type="entry name" value="ABC_transporter-like_ATP-bd"/>
</dbReference>
<dbReference type="CDD" id="cd03214">
    <property type="entry name" value="ABC_Iron-Siderophores_B12_Hemin"/>
    <property type="match status" value="1"/>
</dbReference>
<dbReference type="Pfam" id="PF00005">
    <property type="entry name" value="ABC_tran"/>
    <property type="match status" value="1"/>
</dbReference>
<dbReference type="PANTHER" id="PTHR42794:SF2">
    <property type="entry name" value="ABC TRANSPORTER ATP-BINDING PROTEIN"/>
    <property type="match status" value="1"/>
</dbReference>
<dbReference type="Proteomes" id="UP000184444">
    <property type="component" value="Unassembled WGS sequence"/>
</dbReference>
<dbReference type="RefSeq" id="WP_073068107.1">
    <property type="nucleotide sequence ID" value="NZ_FRCK01000011.1"/>
</dbReference>
<dbReference type="AlphaFoldDB" id="A0A1M7J9N2"/>
<proteinExistence type="predicted"/>
<dbReference type="PROSITE" id="PS00211">
    <property type="entry name" value="ABC_TRANSPORTER_1"/>
    <property type="match status" value="1"/>
</dbReference>
<evidence type="ECO:0000313" key="5">
    <source>
        <dbReference type="Proteomes" id="UP000184444"/>
    </source>
</evidence>
<organism evidence="4 5">
    <name type="scientific">Paracoccus solventivorans</name>
    <dbReference type="NCBI Taxonomy" id="53463"/>
    <lineage>
        <taxon>Bacteria</taxon>
        <taxon>Pseudomonadati</taxon>
        <taxon>Pseudomonadota</taxon>
        <taxon>Alphaproteobacteria</taxon>
        <taxon>Rhodobacterales</taxon>
        <taxon>Paracoccaceae</taxon>
        <taxon>Paracoccus</taxon>
    </lineage>
</organism>
<dbReference type="EMBL" id="FRCK01000011">
    <property type="protein sequence ID" value="SHM49618.1"/>
    <property type="molecule type" value="Genomic_DNA"/>
</dbReference>
<keyword evidence="2 4" id="KW-0067">ATP-binding</keyword>
<dbReference type="STRING" id="53463.SAMN05444389_11115"/>
<keyword evidence="5" id="KW-1185">Reference proteome</keyword>
<dbReference type="InterPro" id="IPR027417">
    <property type="entry name" value="P-loop_NTPase"/>
</dbReference>
<keyword evidence="1" id="KW-0547">Nucleotide-binding</keyword>
<evidence type="ECO:0000313" key="4">
    <source>
        <dbReference type="EMBL" id="SHM49618.1"/>
    </source>
</evidence>
<dbReference type="InterPro" id="IPR003593">
    <property type="entry name" value="AAA+_ATPase"/>
</dbReference>